<dbReference type="Proteomes" id="UP000516369">
    <property type="component" value="Chromosome"/>
</dbReference>
<sequence length="229" mass="24219">MAPGWATSDAGTPIAARPHVNSRRRFLLLGTTAMATIVAACCRLPSSRIDAAAGRGRPARLPIAHDGGDGEDLPLCIDVHCHIFNGQDVDVAGFIRGPVASDVSPELHDFLKALADLAAEVVYGIAPSGADEATALDARLPPERGLESATDPAAAVRQRERALDVALAQQLAERFRGTDIKQKYQAGAADWRGLESALPPPEPADFTADELQRILSDSADRTGGRRCRA</sequence>
<gene>
    <name evidence="1" type="ORF">HQ394_09785</name>
</gene>
<reference evidence="1 2" key="1">
    <citation type="submission" date="2020-05" db="EMBL/GenBank/DDBJ databases">
        <title>Complete closed genome sequence of Defluviicoccus vanus.</title>
        <authorList>
            <person name="Bessarab I."/>
            <person name="Arumugam K."/>
            <person name="Maszenan A.M."/>
            <person name="Seviour R.J."/>
            <person name="Williams R.B."/>
        </authorList>
    </citation>
    <scope>NUCLEOTIDE SEQUENCE [LARGE SCALE GENOMIC DNA]</scope>
    <source>
        <strain evidence="1 2">Ben 114</strain>
    </source>
</reference>
<protein>
    <submittedName>
        <fullName evidence="1">Uncharacterized protein</fullName>
    </submittedName>
</protein>
<proteinExistence type="predicted"/>
<accession>A0A7H1N1I0</accession>
<dbReference type="AlphaFoldDB" id="A0A7H1N1I0"/>
<organism evidence="1 2">
    <name type="scientific">Defluviicoccus vanus</name>
    <dbReference type="NCBI Taxonomy" id="111831"/>
    <lineage>
        <taxon>Bacteria</taxon>
        <taxon>Pseudomonadati</taxon>
        <taxon>Pseudomonadota</taxon>
        <taxon>Alphaproteobacteria</taxon>
        <taxon>Rhodospirillales</taxon>
        <taxon>Rhodospirillaceae</taxon>
        <taxon>Defluviicoccus</taxon>
    </lineage>
</organism>
<dbReference type="EMBL" id="CP053923">
    <property type="protein sequence ID" value="QNT69566.1"/>
    <property type="molecule type" value="Genomic_DNA"/>
</dbReference>
<evidence type="ECO:0000313" key="2">
    <source>
        <dbReference type="Proteomes" id="UP000516369"/>
    </source>
</evidence>
<keyword evidence="2" id="KW-1185">Reference proteome</keyword>
<name>A0A7H1N1I0_9PROT</name>
<dbReference type="KEGG" id="dvn:HQ394_09785"/>
<evidence type="ECO:0000313" key="1">
    <source>
        <dbReference type="EMBL" id="QNT69566.1"/>
    </source>
</evidence>